<dbReference type="GO" id="GO:0000725">
    <property type="term" value="P:recombinational repair"/>
    <property type="evidence" value="ECO:0007669"/>
    <property type="project" value="InterPro"/>
</dbReference>
<gene>
    <name evidence="3" type="ORF">PM001_LOCUS17422</name>
</gene>
<dbReference type="EMBL" id="CAKLBY020000189">
    <property type="protein sequence ID" value="CAK7932272.1"/>
    <property type="molecule type" value="Genomic_DNA"/>
</dbReference>
<feature type="compositionally biased region" description="Basic and acidic residues" evidence="1">
    <location>
        <begin position="235"/>
        <end position="245"/>
    </location>
</feature>
<evidence type="ECO:0000313" key="3">
    <source>
        <dbReference type="EMBL" id="CAK7932272.1"/>
    </source>
</evidence>
<dbReference type="PANTHER" id="PTHR14523:SF1">
    <property type="entry name" value="HOMOLOGOUS RECOMBINATION OB-FOLD PROTEIN"/>
    <property type="match status" value="1"/>
</dbReference>
<organism evidence="3 4">
    <name type="scientific">Peronospora matthiolae</name>
    <dbReference type="NCBI Taxonomy" id="2874970"/>
    <lineage>
        <taxon>Eukaryota</taxon>
        <taxon>Sar</taxon>
        <taxon>Stramenopiles</taxon>
        <taxon>Oomycota</taxon>
        <taxon>Peronosporomycetes</taxon>
        <taxon>Peronosporales</taxon>
        <taxon>Peronosporaceae</taxon>
        <taxon>Peronospora</taxon>
    </lineage>
</organism>
<dbReference type="AlphaFoldDB" id="A0AAV1UF21"/>
<dbReference type="InterPro" id="IPR028045">
    <property type="entry name" value="HROB"/>
</dbReference>
<protein>
    <recommendedName>
        <fullName evidence="2">Homologous recombination OB-fold protein OB-fold domain-containing protein</fullName>
    </recommendedName>
</protein>
<name>A0AAV1UF21_9STRA</name>
<dbReference type="InterPro" id="IPR058570">
    <property type="entry name" value="HROB_OB"/>
</dbReference>
<dbReference type="PANTHER" id="PTHR14523">
    <property type="entry name" value="UNCHARACTERIZED PROTEIN C17ORF53 HOMOLOG"/>
    <property type="match status" value="1"/>
</dbReference>
<feature type="region of interest" description="Disordered" evidence="1">
    <location>
        <begin position="1"/>
        <end position="28"/>
    </location>
</feature>
<dbReference type="Pfam" id="PF15072">
    <property type="entry name" value="HROB"/>
    <property type="match status" value="1"/>
</dbReference>
<proteinExistence type="predicted"/>
<feature type="compositionally biased region" description="Basic and acidic residues" evidence="1">
    <location>
        <begin position="372"/>
        <end position="382"/>
    </location>
</feature>
<sequence length="458" mass="50808">MSGSEDENVPPASNVAQSGKRWRHEDTEELGSQQSILKWMRHVPGPLQEVMKKRADQLGNSQGDHNRIASVNSDRFSVAIATVFDHGPWIHMCQHLGLPAVAGTLYGSVKMRSLKYTVQSIVDDDEALAKVPQLLVLLKSVRYVDEEIVAVLHDPTGEVEGYFHRELVDQLGPALVGGVGVLLYKVSVFTPTDAPVTGRRKSYLNITPRNVRRIFVTKDSSNVVKIEEIVNSFNKEKENQSQHESDQDDYEDNVESKSEQARRQLLQRSTVRDTSAELTLLSQRQVIHRNPPVRDPAAATTTQTTKSKRGKSAATRKAQDHDSGLGKWQWSKLLKKTSGDDGGESTTGSNRTKERQGFLNASSRLVSLLTKQNERSRDDGSKQDMMPATARTKKPVNVHFASETEIYPLSMPSGDSDKVDVPQSSESLQKSFSAAVVGDSGKNDNNSDNQDDEDDDDW</sequence>
<feature type="region of interest" description="Disordered" evidence="1">
    <location>
        <begin position="282"/>
        <end position="458"/>
    </location>
</feature>
<evidence type="ECO:0000313" key="4">
    <source>
        <dbReference type="Proteomes" id="UP001162060"/>
    </source>
</evidence>
<feature type="compositionally biased region" description="Polar residues" evidence="1">
    <location>
        <begin position="422"/>
        <end position="432"/>
    </location>
</feature>
<feature type="region of interest" description="Disordered" evidence="1">
    <location>
        <begin position="235"/>
        <end position="270"/>
    </location>
</feature>
<accession>A0AAV1UF21</accession>
<feature type="domain" description="Homologous recombination OB-fold protein OB-fold" evidence="2">
    <location>
        <begin position="130"/>
        <end position="217"/>
    </location>
</feature>
<evidence type="ECO:0000259" key="2">
    <source>
        <dbReference type="Pfam" id="PF15072"/>
    </source>
</evidence>
<feature type="compositionally biased region" description="Polar residues" evidence="1">
    <location>
        <begin position="359"/>
        <end position="371"/>
    </location>
</feature>
<reference evidence="3" key="1">
    <citation type="submission" date="2024-01" db="EMBL/GenBank/DDBJ databases">
        <authorList>
            <person name="Webb A."/>
        </authorList>
    </citation>
    <scope>NUCLEOTIDE SEQUENCE</scope>
    <source>
        <strain evidence="3">Pm1</strain>
    </source>
</reference>
<evidence type="ECO:0000256" key="1">
    <source>
        <dbReference type="SAM" id="MobiDB-lite"/>
    </source>
</evidence>
<feature type="compositionally biased region" description="Acidic residues" evidence="1">
    <location>
        <begin position="449"/>
        <end position="458"/>
    </location>
</feature>
<comment type="caution">
    <text evidence="3">The sequence shown here is derived from an EMBL/GenBank/DDBJ whole genome shotgun (WGS) entry which is preliminary data.</text>
</comment>
<dbReference type="Proteomes" id="UP001162060">
    <property type="component" value="Unassembled WGS sequence"/>
</dbReference>